<feature type="transmembrane region" description="Helical" evidence="1">
    <location>
        <begin position="153"/>
        <end position="171"/>
    </location>
</feature>
<dbReference type="Pfam" id="PF04892">
    <property type="entry name" value="VanZ"/>
    <property type="match status" value="1"/>
</dbReference>
<feature type="transmembrane region" description="Helical" evidence="1">
    <location>
        <begin position="121"/>
        <end position="141"/>
    </location>
</feature>
<feature type="transmembrane region" description="Helical" evidence="1">
    <location>
        <begin position="270"/>
        <end position="295"/>
    </location>
</feature>
<keyword evidence="1" id="KW-0812">Transmembrane</keyword>
<dbReference type="OrthoDB" id="9780818at2"/>
<feature type="transmembrane region" description="Helical" evidence="1">
    <location>
        <begin position="302"/>
        <end position="320"/>
    </location>
</feature>
<dbReference type="EMBL" id="VLTJ01000025">
    <property type="protein sequence ID" value="TSH94151.1"/>
    <property type="molecule type" value="Genomic_DNA"/>
</dbReference>
<keyword evidence="1" id="KW-0472">Membrane</keyword>
<gene>
    <name evidence="3" type="ORF">FOZ76_12600</name>
</gene>
<feature type="domain" description="VanZ-like" evidence="2">
    <location>
        <begin position="42"/>
        <end position="133"/>
    </location>
</feature>
<dbReference type="NCBIfam" id="NF037970">
    <property type="entry name" value="vanZ_1"/>
    <property type="match status" value="1"/>
</dbReference>
<dbReference type="PANTHER" id="PTHR28008:SF1">
    <property type="entry name" value="DOMAIN PROTEIN, PUTATIVE (AFU_ORTHOLOGUE AFUA_3G10980)-RELATED"/>
    <property type="match status" value="1"/>
</dbReference>
<evidence type="ECO:0000313" key="4">
    <source>
        <dbReference type="Proteomes" id="UP000318405"/>
    </source>
</evidence>
<dbReference type="PANTHER" id="PTHR28008">
    <property type="entry name" value="DOMAIN PROTEIN, PUTATIVE (AFU_ORTHOLOGUE AFUA_3G10980)-RELATED"/>
    <property type="match status" value="1"/>
</dbReference>
<name>A0A556AMP8_9BURK</name>
<reference evidence="3 4" key="1">
    <citation type="submission" date="2019-07" db="EMBL/GenBank/DDBJ databases">
        <title>Qingshengfaniella alkalisoli gen. nov., sp. nov., isolated from saline soil.</title>
        <authorList>
            <person name="Xu L."/>
            <person name="Huang X.-X."/>
            <person name="Sun J.-Q."/>
        </authorList>
    </citation>
    <scope>NUCLEOTIDE SEQUENCE [LARGE SCALE GENOMIC DNA]</scope>
    <source>
        <strain evidence="3 4">DSM 27279</strain>
    </source>
</reference>
<comment type="caution">
    <text evidence="3">The sequence shown here is derived from an EMBL/GenBank/DDBJ whole genome shotgun (WGS) entry which is preliminary data.</text>
</comment>
<feature type="transmembrane region" description="Helical" evidence="1">
    <location>
        <begin position="241"/>
        <end position="258"/>
    </location>
</feature>
<feature type="transmembrane region" description="Helical" evidence="1">
    <location>
        <begin position="12"/>
        <end position="30"/>
    </location>
</feature>
<feature type="transmembrane region" description="Helical" evidence="1">
    <location>
        <begin position="60"/>
        <end position="79"/>
    </location>
</feature>
<sequence length="385" mass="41208">MAGALPEPRRSPTARMAFVVALLLVVYGSLFPGRGWTNLGVSPLAWIQAPFPRYWTLPEVVWNVLAYMPLGALLAWALWPRWRGAKAVLIGTLGCALVSATMESIQTYLPGRVASNVDFAANSAGAFLGVLLGALSARRLIDVRSEVHWGEHILRKGTYPVVILCALWVLAQIPPQPMLLANGDVAGSLDIAALKLETWWPPAAHLVPETRARIEQACTALAVLGFSLLLLHCLRPFRLRAWLVPLFVALALSAKAAARPLGLPGSPEFFAWLTPAAGQGLILGMLIALALSAVAPLWQRRVAIAALILQLLIVNAAPADRYFLASIASGYTGLLHADELLAELAVLWPFLALGWMLFGRGSRAAARAAPARAAAPEEAPSPPPK</sequence>
<accession>A0A556AMP8</accession>
<feature type="transmembrane region" description="Helical" evidence="1">
    <location>
        <begin position="340"/>
        <end position="358"/>
    </location>
</feature>
<dbReference type="InterPro" id="IPR006976">
    <property type="entry name" value="VanZ-like"/>
</dbReference>
<proteinExistence type="predicted"/>
<dbReference type="AlphaFoldDB" id="A0A556AMP8"/>
<protein>
    <submittedName>
        <fullName evidence="3">VanZ family protein</fullName>
    </submittedName>
</protein>
<evidence type="ECO:0000256" key="1">
    <source>
        <dbReference type="SAM" id="Phobius"/>
    </source>
</evidence>
<feature type="transmembrane region" description="Helical" evidence="1">
    <location>
        <begin position="88"/>
        <end position="109"/>
    </location>
</feature>
<feature type="transmembrane region" description="Helical" evidence="1">
    <location>
        <begin position="214"/>
        <end position="234"/>
    </location>
</feature>
<keyword evidence="4" id="KW-1185">Reference proteome</keyword>
<evidence type="ECO:0000313" key="3">
    <source>
        <dbReference type="EMBL" id="TSH94151.1"/>
    </source>
</evidence>
<organism evidence="3 4">
    <name type="scientific">Verticiella sediminum</name>
    <dbReference type="NCBI Taxonomy" id="1247510"/>
    <lineage>
        <taxon>Bacteria</taxon>
        <taxon>Pseudomonadati</taxon>
        <taxon>Pseudomonadota</taxon>
        <taxon>Betaproteobacteria</taxon>
        <taxon>Burkholderiales</taxon>
        <taxon>Alcaligenaceae</taxon>
        <taxon>Verticiella</taxon>
    </lineage>
</organism>
<keyword evidence="1" id="KW-1133">Transmembrane helix</keyword>
<evidence type="ECO:0000259" key="2">
    <source>
        <dbReference type="Pfam" id="PF04892"/>
    </source>
</evidence>
<dbReference type="Proteomes" id="UP000318405">
    <property type="component" value="Unassembled WGS sequence"/>
</dbReference>